<name>A0A4R4E8M6_9BACL</name>
<dbReference type="AlphaFoldDB" id="A0A4R4E8M6"/>
<dbReference type="EMBL" id="SKFG01000021">
    <property type="protein sequence ID" value="TCZ75323.1"/>
    <property type="molecule type" value="Genomic_DNA"/>
</dbReference>
<evidence type="ECO:0000313" key="1">
    <source>
        <dbReference type="EMBL" id="TCZ75323.1"/>
    </source>
</evidence>
<organism evidence="1 2">
    <name type="scientific">Paenibacillus albiflavus</name>
    <dbReference type="NCBI Taxonomy" id="2545760"/>
    <lineage>
        <taxon>Bacteria</taxon>
        <taxon>Bacillati</taxon>
        <taxon>Bacillota</taxon>
        <taxon>Bacilli</taxon>
        <taxon>Bacillales</taxon>
        <taxon>Paenibacillaceae</taxon>
        <taxon>Paenibacillus</taxon>
    </lineage>
</organism>
<comment type="caution">
    <text evidence="1">The sequence shown here is derived from an EMBL/GenBank/DDBJ whole genome shotgun (WGS) entry which is preliminary data.</text>
</comment>
<dbReference type="Proteomes" id="UP000295418">
    <property type="component" value="Unassembled WGS sequence"/>
</dbReference>
<proteinExistence type="predicted"/>
<sequence length="382" mass="43811">MSKSLRVKSVSKPSPTIGILTVSDDHQSFRGNISNFIDLIQIGQKLGANVFVVTTDELSLSGETTPGFSYDFERKTWVKEHLPIPNVIYNRVPNRSFEMQPQVQLKIKSCMRNKRVKLFNPSFFNKWTLFEWLSSTPETQKFIPATHQLTNANELEMMIRKFPTIYLKPISGKAGKGIMRIDHRSGKIRHPIKQLNFQNNRHTQRSHYTTMSTLWNKIQAYRKSQDYIMQQGIDLVKYNDRPYDLRILIQKSSQGKWKVSGIGARLAGDSSITTHVPRGGSIEDPAELLTSSFGEKRGNFILRRAKYTALLIARTIENKSGQKLGEMSIDLGIDTSGQAWFFEANSKPMKFDEPHIRTKSLERLIRYCKYLSNETSKKVGDK</sequence>
<dbReference type="Pfam" id="PF14398">
    <property type="entry name" value="ATPgrasp_YheCD"/>
    <property type="match status" value="1"/>
</dbReference>
<protein>
    <submittedName>
        <fullName evidence="1">YheC/YheD family protein</fullName>
    </submittedName>
</protein>
<evidence type="ECO:0000313" key="2">
    <source>
        <dbReference type="Proteomes" id="UP000295418"/>
    </source>
</evidence>
<dbReference type="SUPFAM" id="SSF56059">
    <property type="entry name" value="Glutathione synthetase ATP-binding domain-like"/>
    <property type="match status" value="1"/>
</dbReference>
<gene>
    <name evidence="1" type="ORF">E0485_18220</name>
</gene>
<dbReference type="OrthoDB" id="7869153at2"/>
<reference evidence="1 2" key="1">
    <citation type="submission" date="2019-03" db="EMBL/GenBank/DDBJ databases">
        <authorList>
            <person name="Kim M.K.M."/>
        </authorList>
    </citation>
    <scope>NUCLEOTIDE SEQUENCE [LARGE SCALE GENOMIC DNA]</scope>
    <source>
        <strain evidence="1 2">18JY21-1</strain>
    </source>
</reference>
<dbReference type="InterPro" id="IPR026838">
    <property type="entry name" value="YheC/D"/>
</dbReference>
<dbReference type="RefSeq" id="WP_132419491.1">
    <property type="nucleotide sequence ID" value="NZ_SKFG01000021.1"/>
</dbReference>
<keyword evidence="2" id="KW-1185">Reference proteome</keyword>
<accession>A0A4R4E8M6</accession>